<feature type="compositionally biased region" description="Basic and acidic residues" evidence="1">
    <location>
        <begin position="308"/>
        <end position="321"/>
    </location>
</feature>
<comment type="caution">
    <text evidence="3">The sequence shown here is derived from an EMBL/GenBank/DDBJ whole genome shotgun (WGS) entry which is preliminary data.</text>
</comment>
<gene>
    <name evidence="3" type="ORF">ACHAWO_000626</name>
</gene>
<dbReference type="AlphaFoldDB" id="A0ABD3QNR6"/>
<feature type="region of interest" description="Disordered" evidence="1">
    <location>
        <begin position="292"/>
        <end position="335"/>
    </location>
</feature>
<keyword evidence="2" id="KW-0732">Signal</keyword>
<name>A0ABD3QNR6_9STRA</name>
<accession>A0ABD3QNR6</accession>
<organism evidence="3 4">
    <name type="scientific">Cyclotella atomus</name>
    <dbReference type="NCBI Taxonomy" id="382360"/>
    <lineage>
        <taxon>Eukaryota</taxon>
        <taxon>Sar</taxon>
        <taxon>Stramenopiles</taxon>
        <taxon>Ochrophyta</taxon>
        <taxon>Bacillariophyta</taxon>
        <taxon>Coscinodiscophyceae</taxon>
        <taxon>Thalassiosirophycidae</taxon>
        <taxon>Stephanodiscales</taxon>
        <taxon>Stephanodiscaceae</taxon>
        <taxon>Cyclotella</taxon>
    </lineage>
</organism>
<dbReference type="EMBL" id="JALLPJ020000189">
    <property type="protein sequence ID" value="KAL3799380.1"/>
    <property type="molecule type" value="Genomic_DNA"/>
</dbReference>
<reference evidence="3 4" key="1">
    <citation type="submission" date="2024-10" db="EMBL/GenBank/DDBJ databases">
        <title>Updated reference genomes for cyclostephanoid diatoms.</title>
        <authorList>
            <person name="Roberts W.R."/>
            <person name="Alverson A.J."/>
        </authorList>
    </citation>
    <scope>NUCLEOTIDE SEQUENCE [LARGE SCALE GENOMIC DNA]</scope>
    <source>
        <strain evidence="3 4">AJA010-31</strain>
    </source>
</reference>
<dbReference type="PROSITE" id="PS51257">
    <property type="entry name" value="PROKAR_LIPOPROTEIN"/>
    <property type="match status" value="1"/>
</dbReference>
<feature type="chain" id="PRO_5044768010" evidence="2">
    <location>
        <begin position="28"/>
        <end position="450"/>
    </location>
</feature>
<keyword evidence="4" id="KW-1185">Reference proteome</keyword>
<proteinExistence type="predicted"/>
<protein>
    <submittedName>
        <fullName evidence="3">Uncharacterized protein</fullName>
    </submittedName>
</protein>
<evidence type="ECO:0000313" key="3">
    <source>
        <dbReference type="EMBL" id="KAL3799380.1"/>
    </source>
</evidence>
<evidence type="ECO:0000256" key="1">
    <source>
        <dbReference type="SAM" id="MobiDB-lite"/>
    </source>
</evidence>
<evidence type="ECO:0000256" key="2">
    <source>
        <dbReference type="SAM" id="SignalP"/>
    </source>
</evidence>
<feature type="signal peptide" evidence="2">
    <location>
        <begin position="1"/>
        <end position="27"/>
    </location>
</feature>
<sequence length="450" mass="48762">MRFGVGIAAAGTTSCCLLLLSLTGTSSFSYFNPQPHHGFENHGVQDTKSGFDHQSIFQTDEEALASKRRNFFSKVTGATAAATAFSAVSSTPPAYAVTDAPTRIELVVETDYLIRVLNYFDGDMRKVLGAIVRSPLTSVEIDPPQATYSLFGGETPISPKDAILRALYSKNTPDINEEQMGWLKVDAPNPWIEFLTKKRYELDIPFLYLKEGEQKGTVKKIVVRPATTLSLSNIEAAIGVAALSYPAAYAYYNYESWQEEQEKLAKKKMMAAKKGKAKAASKGSLKGEAAATAQGDVKASKKPAMKGEVAKTNKAAKEKSFPKKPVSVSEQEEATVAPNAMTEALNEIFGTKPGITAVVSDVEPSAEAKPPKFQKLQAELIDHLEFVGEKSDTKTATAEVEVEAAEMKDELPSPPPEIKESMYAVAQKAKRGDGGMSAYDAQMKAMMNQK</sequence>
<evidence type="ECO:0000313" key="4">
    <source>
        <dbReference type="Proteomes" id="UP001530400"/>
    </source>
</evidence>
<dbReference type="Proteomes" id="UP001530400">
    <property type="component" value="Unassembled WGS sequence"/>
</dbReference>